<keyword evidence="2" id="KW-0521">NADP</keyword>
<evidence type="ECO:0000256" key="3">
    <source>
        <dbReference type="ARBA" id="ARBA00023002"/>
    </source>
</evidence>
<dbReference type="InterPro" id="IPR044148">
    <property type="entry name" value="ALDH_GabD1-like"/>
</dbReference>
<dbReference type="GO" id="GO:0004777">
    <property type="term" value="F:succinate-semialdehyde dehydrogenase (NAD+) activity"/>
    <property type="evidence" value="ECO:0007669"/>
    <property type="project" value="TreeGrafter"/>
</dbReference>
<keyword evidence="3" id="KW-0560">Oxidoreductase</keyword>
<dbReference type="Pfam" id="PF00171">
    <property type="entry name" value="Aldedh"/>
    <property type="match status" value="1"/>
</dbReference>
<dbReference type="Gene3D" id="3.40.605.10">
    <property type="entry name" value="Aldehyde Dehydrogenase, Chain A, domain 1"/>
    <property type="match status" value="1"/>
</dbReference>
<evidence type="ECO:0000256" key="1">
    <source>
        <dbReference type="ARBA" id="ARBA00009986"/>
    </source>
</evidence>
<organism evidence="6 7">
    <name type="scientific">Nesterenkonia sedimenti</name>
    <dbReference type="NCBI Taxonomy" id="1463632"/>
    <lineage>
        <taxon>Bacteria</taxon>
        <taxon>Bacillati</taxon>
        <taxon>Actinomycetota</taxon>
        <taxon>Actinomycetes</taxon>
        <taxon>Micrococcales</taxon>
        <taxon>Micrococcaceae</taxon>
        <taxon>Nesterenkonia</taxon>
    </lineage>
</organism>
<dbReference type="FunFam" id="3.40.605.10:FF:000012">
    <property type="entry name" value="NAD-dependent succinate-semialdehyde dehydrogenase"/>
    <property type="match status" value="1"/>
</dbReference>
<comment type="similarity">
    <text evidence="1">Belongs to the aldehyde dehydrogenase family.</text>
</comment>
<accession>A0A7X8TIJ1</accession>
<dbReference type="Proteomes" id="UP000523139">
    <property type="component" value="Unassembled WGS sequence"/>
</dbReference>
<dbReference type="EMBL" id="JABAHY010000003">
    <property type="protein sequence ID" value="NLS09396.1"/>
    <property type="molecule type" value="Genomic_DNA"/>
</dbReference>
<evidence type="ECO:0000259" key="5">
    <source>
        <dbReference type="Pfam" id="PF00171"/>
    </source>
</evidence>
<comment type="caution">
    <text evidence="6">The sequence shown here is derived from an EMBL/GenBank/DDBJ whole genome shotgun (WGS) entry which is preliminary data.</text>
</comment>
<dbReference type="Gene3D" id="3.40.309.10">
    <property type="entry name" value="Aldehyde Dehydrogenase, Chain A, domain 2"/>
    <property type="match status" value="1"/>
</dbReference>
<dbReference type="AlphaFoldDB" id="A0A7X8TIJ1"/>
<evidence type="ECO:0000313" key="7">
    <source>
        <dbReference type="Proteomes" id="UP000523139"/>
    </source>
</evidence>
<reference evidence="6 7" key="1">
    <citation type="submission" date="2020-04" db="EMBL/GenBank/DDBJ databases">
        <title>Nesterenkonia sp. nov., isolated from marine sediment.</title>
        <authorList>
            <person name="Zhang G."/>
        </authorList>
    </citation>
    <scope>NUCLEOTIDE SEQUENCE [LARGE SCALE GENOMIC DNA]</scope>
    <source>
        <strain evidence="6 7">MY13</strain>
    </source>
</reference>
<proteinExistence type="inferred from homology"/>
<sequence length="471" mass="51093">MTTAVDPAAETGFRTQNPESNEVEERFDYISDAEVEQALAAAHQEYRSWSARPMSERVEIARRIADTFEEQRGELAEIISTEMGKPLNEAKAEIWTCVSIFRYYADNGPELAADKVIKHEGGFKAVLQSRPLGALLGIMPWNFPFYQIARFAAPNLILGNTILLKHAETCPQSGLAVERVFREAGLPDGAYQNVFITHDQVEPIIADARIQGVSLTGSERAGAAVAEIAGRHLKKVVLELGGSDAHIYLNADDARAAAQKAFGKRMYNMGQACTSNKRLLVAEHLYDDFLDEVTRAAGELVPGNPLKPAEGNYYPLSSEAAAVRLNEQIQRAVDQGATLHAGGGRPDQPGAYVEPTVLSGITEEMDAYHEELFGPVVMVYKVKNAEEALAIANSSPYGLGGAVFSSDRDEAQAAAEQLETGMTNVNVGGSEAADMPFGGVKRSGMGRELGPLGMDEFVNKRLLYINENETP</sequence>
<name>A0A7X8TIJ1_9MICC</name>
<feature type="region of interest" description="Disordered" evidence="4">
    <location>
        <begin position="1"/>
        <end position="22"/>
    </location>
</feature>
<dbReference type="CDD" id="cd07100">
    <property type="entry name" value="ALDH_SSADH1_GabD1"/>
    <property type="match status" value="1"/>
</dbReference>
<evidence type="ECO:0000313" key="6">
    <source>
        <dbReference type="EMBL" id="NLS09396.1"/>
    </source>
</evidence>
<dbReference type="PANTHER" id="PTHR43217">
    <property type="entry name" value="SUCCINATE SEMIALDEHYDE DEHYDROGENASE [NAD(P)+] SAD"/>
    <property type="match status" value="1"/>
</dbReference>
<dbReference type="InterPro" id="IPR016162">
    <property type="entry name" value="Ald_DH_N"/>
</dbReference>
<feature type="domain" description="Aldehyde dehydrogenase" evidence="5">
    <location>
        <begin position="8"/>
        <end position="460"/>
    </location>
</feature>
<evidence type="ECO:0000256" key="4">
    <source>
        <dbReference type="SAM" id="MobiDB-lite"/>
    </source>
</evidence>
<keyword evidence="7" id="KW-1185">Reference proteome</keyword>
<dbReference type="InterPro" id="IPR016161">
    <property type="entry name" value="Ald_DH/histidinol_DH"/>
</dbReference>
<dbReference type="RefSeq" id="WP_168886894.1">
    <property type="nucleotide sequence ID" value="NZ_JABAHY010000003.1"/>
</dbReference>
<dbReference type="GO" id="GO:0004030">
    <property type="term" value="F:aldehyde dehydrogenase [NAD(P)+] activity"/>
    <property type="evidence" value="ECO:0007669"/>
    <property type="project" value="InterPro"/>
</dbReference>
<dbReference type="PANTHER" id="PTHR43217:SF2">
    <property type="entry name" value="SUCCINATE-SEMIALDEHYDE DEHYDROGENASE [NADP(+)]"/>
    <property type="match status" value="1"/>
</dbReference>
<dbReference type="SUPFAM" id="SSF53720">
    <property type="entry name" value="ALDH-like"/>
    <property type="match status" value="1"/>
</dbReference>
<dbReference type="InterPro" id="IPR015590">
    <property type="entry name" value="Aldehyde_DH_dom"/>
</dbReference>
<dbReference type="InterPro" id="IPR016163">
    <property type="entry name" value="Ald_DH_C"/>
</dbReference>
<protein>
    <submittedName>
        <fullName evidence="6">NAD-dependent succinate-semialdehyde dehydrogenase</fullName>
    </submittedName>
</protein>
<evidence type="ECO:0000256" key="2">
    <source>
        <dbReference type="ARBA" id="ARBA00022857"/>
    </source>
</evidence>
<gene>
    <name evidence="6" type="ORF">HGQ17_05105</name>
</gene>
<dbReference type="InterPro" id="IPR047110">
    <property type="entry name" value="GABD/Sad-like"/>
</dbReference>